<keyword evidence="3" id="KW-1185">Reference proteome</keyword>
<protein>
    <recommendedName>
        <fullName evidence="4">DUF4157 domain-containing protein</fullName>
    </recommendedName>
</protein>
<keyword evidence="1" id="KW-1133">Transmembrane helix</keyword>
<dbReference type="Proteomes" id="UP001589607">
    <property type="component" value="Unassembled WGS sequence"/>
</dbReference>
<keyword evidence="1" id="KW-0472">Membrane</keyword>
<dbReference type="EMBL" id="JBHMEY010000071">
    <property type="protein sequence ID" value="MFB9098266.1"/>
    <property type="molecule type" value="Genomic_DNA"/>
</dbReference>
<sequence>MLKDEKIIIIVLSVIYIPLILIELFVYLKLFKRPKLNLKKIILYNFILIGITLLSFLLLSHTNYLDYEKPIPYSNFKSIDFKNFRGLEFIKKRFMGSEHFAYVVTSIDLETDNKTITIEAFFHPSRSFVYNNKTVYSDLLSHELYHFKITEIFARKSRKEVIFTKNYSKDNIQNIIQKFKLEEEIFQRKYDYDTHHSYIYNEQIKYQNLIDSTLTRLDKFKNPKILIHEKK</sequence>
<evidence type="ECO:0000256" key="1">
    <source>
        <dbReference type="SAM" id="Phobius"/>
    </source>
</evidence>
<proteinExistence type="predicted"/>
<feature type="transmembrane region" description="Helical" evidence="1">
    <location>
        <begin position="6"/>
        <end position="30"/>
    </location>
</feature>
<name>A0ABV5GTH6_9FLAO</name>
<comment type="caution">
    <text evidence="2">The sequence shown here is derived from an EMBL/GenBank/DDBJ whole genome shotgun (WGS) entry which is preliminary data.</text>
</comment>
<evidence type="ECO:0008006" key="4">
    <source>
        <dbReference type="Google" id="ProtNLM"/>
    </source>
</evidence>
<evidence type="ECO:0000313" key="3">
    <source>
        <dbReference type="Proteomes" id="UP001589607"/>
    </source>
</evidence>
<dbReference type="RefSeq" id="WP_236452969.1">
    <property type="nucleotide sequence ID" value="NZ_CBCSGE010000019.1"/>
</dbReference>
<accession>A0ABV5GTH6</accession>
<feature type="transmembrane region" description="Helical" evidence="1">
    <location>
        <begin position="42"/>
        <end position="59"/>
    </location>
</feature>
<evidence type="ECO:0000313" key="2">
    <source>
        <dbReference type="EMBL" id="MFB9098266.1"/>
    </source>
</evidence>
<keyword evidence="1" id="KW-0812">Transmembrane</keyword>
<organism evidence="2 3">
    <name type="scientific">Flavobacterium jumunjinense</name>
    <dbReference type="NCBI Taxonomy" id="998845"/>
    <lineage>
        <taxon>Bacteria</taxon>
        <taxon>Pseudomonadati</taxon>
        <taxon>Bacteroidota</taxon>
        <taxon>Flavobacteriia</taxon>
        <taxon>Flavobacteriales</taxon>
        <taxon>Flavobacteriaceae</taxon>
        <taxon>Flavobacterium</taxon>
    </lineage>
</organism>
<gene>
    <name evidence="2" type="ORF">ACFFVF_17285</name>
</gene>
<reference evidence="2 3" key="1">
    <citation type="submission" date="2024-09" db="EMBL/GenBank/DDBJ databases">
        <authorList>
            <person name="Sun Q."/>
            <person name="Mori K."/>
        </authorList>
    </citation>
    <scope>NUCLEOTIDE SEQUENCE [LARGE SCALE GENOMIC DNA]</scope>
    <source>
        <strain evidence="2 3">CECT 7955</strain>
    </source>
</reference>